<keyword evidence="4" id="KW-1185">Reference proteome</keyword>
<accession>A0A5B9DEN9</accession>
<dbReference type="PANTHER" id="PTHR42942">
    <property type="entry name" value="6-O-METHYLGUANINE DNA METHYLTRANSFERASE"/>
    <property type="match status" value="1"/>
</dbReference>
<keyword evidence="1" id="KW-0227">DNA damage</keyword>
<evidence type="ECO:0000256" key="1">
    <source>
        <dbReference type="ARBA" id="ARBA00022763"/>
    </source>
</evidence>
<dbReference type="SUPFAM" id="SSF46767">
    <property type="entry name" value="Methylated DNA-protein cysteine methyltransferase, C-terminal domain"/>
    <property type="match status" value="1"/>
</dbReference>
<dbReference type="CDD" id="cd06445">
    <property type="entry name" value="ATase"/>
    <property type="match status" value="1"/>
</dbReference>
<protein>
    <submittedName>
        <fullName evidence="3">MGMT family protein</fullName>
    </submittedName>
</protein>
<dbReference type="InterPro" id="IPR036217">
    <property type="entry name" value="MethylDNA_cys_MeTrfase_DNAb"/>
</dbReference>
<feature type="domain" description="Methylated-DNA-[protein]-cysteine S-methyltransferase DNA binding" evidence="2">
    <location>
        <begin position="5"/>
        <end position="86"/>
    </location>
</feature>
<dbReference type="Gene3D" id="1.10.10.10">
    <property type="entry name" value="Winged helix-like DNA-binding domain superfamily/Winged helix DNA-binding domain"/>
    <property type="match status" value="1"/>
</dbReference>
<dbReference type="PANTHER" id="PTHR42942:SF1">
    <property type="entry name" value="ALKYLTRANSFERASE-LIKE PROTEIN 1"/>
    <property type="match status" value="1"/>
</dbReference>
<dbReference type="GO" id="GO:0032259">
    <property type="term" value="P:methylation"/>
    <property type="evidence" value="ECO:0007669"/>
    <property type="project" value="UniProtKB-KW"/>
</dbReference>
<dbReference type="GO" id="GO:0006281">
    <property type="term" value="P:DNA repair"/>
    <property type="evidence" value="ECO:0007669"/>
    <property type="project" value="InterPro"/>
</dbReference>
<dbReference type="RefSeq" id="WP_342211889.1">
    <property type="nucleotide sequence ID" value="NZ_CP042905.2"/>
</dbReference>
<organism evidence="3 4">
    <name type="scientific">Promethearchaeum syntrophicum</name>
    <dbReference type="NCBI Taxonomy" id="2594042"/>
    <lineage>
        <taxon>Archaea</taxon>
        <taxon>Promethearchaeati</taxon>
        <taxon>Promethearchaeota</taxon>
        <taxon>Promethearchaeia</taxon>
        <taxon>Promethearchaeales</taxon>
        <taxon>Promethearchaeaceae</taxon>
        <taxon>Promethearchaeum</taxon>
    </lineage>
</organism>
<name>A0A5B9DEN9_9ARCH</name>
<proteinExistence type="predicted"/>
<reference evidence="3 4" key="2">
    <citation type="journal article" date="2024" name="Int. J. Syst. Evol. Microbiol.">
        <title>Promethearchaeum syntrophicum gen. nov., sp. nov., an anaerobic, obligately syntrophic archaeon, the first isolate of the lineage 'Asgard' archaea, and proposal of the new archaeal phylum Promethearchaeota phyl. nov. and kingdom Promethearchaeati regn. nov.</title>
        <authorList>
            <person name="Imachi H."/>
            <person name="Nobu M.K."/>
            <person name="Kato S."/>
            <person name="Takaki Y."/>
            <person name="Miyazaki M."/>
            <person name="Miyata M."/>
            <person name="Ogawara M."/>
            <person name="Saito Y."/>
            <person name="Sakai S."/>
            <person name="Tahara Y.O."/>
            <person name="Takano Y."/>
            <person name="Tasumi E."/>
            <person name="Uematsu K."/>
            <person name="Yoshimura T."/>
            <person name="Itoh T."/>
            <person name="Ohkuma M."/>
            <person name="Takai K."/>
        </authorList>
    </citation>
    <scope>NUCLEOTIDE SEQUENCE [LARGE SCALE GENOMIC DNA]</scope>
    <source>
        <strain evidence="3 4">MK-D1</strain>
    </source>
</reference>
<dbReference type="InterPro" id="IPR052520">
    <property type="entry name" value="ATL_DNA_repair"/>
</dbReference>
<reference evidence="3 4" key="1">
    <citation type="journal article" date="2020" name="Nature">
        <title>Isolation of an archaeon at the prokaryote-eukaryote interface.</title>
        <authorList>
            <person name="Imachi H."/>
            <person name="Nobu M.K."/>
            <person name="Nakahara N."/>
            <person name="Morono Y."/>
            <person name="Ogawara M."/>
            <person name="Takaki Y."/>
            <person name="Takano Y."/>
            <person name="Uematsu K."/>
            <person name="Ikuta T."/>
            <person name="Ito M."/>
            <person name="Matsui Y."/>
            <person name="Miyazaki M."/>
            <person name="Murata K."/>
            <person name="Saito Y."/>
            <person name="Sakai S."/>
            <person name="Song C."/>
            <person name="Tasumi E."/>
            <person name="Yamanaka Y."/>
            <person name="Yamaguchi T."/>
            <person name="Kamagata Y."/>
            <person name="Tamaki H."/>
            <person name="Takai K."/>
        </authorList>
    </citation>
    <scope>NUCLEOTIDE SEQUENCE [LARGE SCALE GENOMIC DNA]</scope>
    <source>
        <strain evidence="3 4">MK-D1</strain>
    </source>
</reference>
<dbReference type="Pfam" id="PF01035">
    <property type="entry name" value="DNA_binding_1"/>
    <property type="match status" value="1"/>
</dbReference>
<dbReference type="Proteomes" id="UP000321408">
    <property type="component" value="Chromosome"/>
</dbReference>
<evidence type="ECO:0000259" key="2">
    <source>
        <dbReference type="Pfam" id="PF01035"/>
    </source>
</evidence>
<sequence length="101" mass="11562">MPISDFTNSVIKIIKQIPKGKVTTYGNIAVLAGNPRSARQVSWILHSSSQKYDLPWHRVINSKGIIAMKSEDGKNTQKELLEMEGIEFINDFKVNLKKYQW</sequence>
<evidence type="ECO:0000313" key="3">
    <source>
        <dbReference type="EMBL" id="QEE17243.1"/>
    </source>
</evidence>
<dbReference type="EMBL" id="CP042905">
    <property type="protein sequence ID" value="QEE17243.1"/>
    <property type="molecule type" value="Genomic_DNA"/>
</dbReference>
<dbReference type="AlphaFoldDB" id="A0A5B9DEN9"/>
<dbReference type="InterPro" id="IPR036388">
    <property type="entry name" value="WH-like_DNA-bd_sf"/>
</dbReference>
<evidence type="ECO:0000313" key="4">
    <source>
        <dbReference type="Proteomes" id="UP000321408"/>
    </source>
</evidence>
<gene>
    <name evidence="3" type="ORF">DSAG12_03075</name>
</gene>
<dbReference type="GeneID" id="41331046"/>
<dbReference type="InterPro" id="IPR014048">
    <property type="entry name" value="MethylDNA_cys_MeTrfase_DNA-bd"/>
</dbReference>
<dbReference type="GO" id="GO:0008168">
    <property type="term" value="F:methyltransferase activity"/>
    <property type="evidence" value="ECO:0007669"/>
    <property type="project" value="UniProtKB-KW"/>
</dbReference>
<dbReference type="KEGG" id="psyt:DSAG12_03075"/>